<evidence type="ECO:0000313" key="3">
    <source>
        <dbReference type="Proteomes" id="UP001268651"/>
    </source>
</evidence>
<name>A0ABU3U3M1_9FLAO</name>
<dbReference type="Proteomes" id="UP001268651">
    <property type="component" value="Unassembled WGS sequence"/>
</dbReference>
<dbReference type="Pfam" id="PF19765">
    <property type="entry name" value="DUF6252"/>
    <property type="match status" value="1"/>
</dbReference>
<comment type="caution">
    <text evidence="2">The sequence shown here is derived from an EMBL/GenBank/DDBJ whole genome shotgun (WGS) entry which is preliminary data.</text>
</comment>
<evidence type="ECO:0000256" key="1">
    <source>
        <dbReference type="SAM" id="SignalP"/>
    </source>
</evidence>
<protein>
    <submittedName>
        <fullName evidence="2">DUF6252 family protein</fullName>
    </submittedName>
</protein>
<dbReference type="InterPro" id="IPR046219">
    <property type="entry name" value="DUF6252"/>
</dbReference>
<feature type="chain" id="PRO_5047179904" evidence="1">
    <location>
        <begin position="20"/>
        <end position="168"/>
    </location>
</feature>
<reference evidence="2 3" key="1">
    <citation type="submission" date="2023-10" db="EMBL/GenBank/DDBJ databases">
        <title>Marimonas sp. nov. isolated from tidal mud flat.</title>
        <authorList>
            <person name="Jaincy N.J."/>
            <person name="Srinivasan S."/>
            <person name="Lee S.-S."/>
        </authorList>
    </citation>
    <scope>NUCLEOTIDE SEQUENCE [LARGE SCALE GENOMIC DNA]</scope>
    <source>
        <strain evidence="2 3">MJ-SS3</strain>
    </source>
</reference>
<keyword evidence="1" id="KW-0732">Signal</keyword>
<proteinExistence type="predicted"/>
<feature type="signal peptide" evidence="1">
    <location>
        <begin position="1"/>
        <end position="19"/>
    </location>
</feature>
<sequence length="168" mass="18464">MKRNILLMALCLVTFFNCSDEIEFNTPAIQGHKNGELWKAQFYAADIDFGGFVIEGGNLGERVQLITTNDVRGTFDLGLESGNAAFYVAADGTVYSTKNTPDTNIFLYPPSGQIIVEDIDNDDPKGIYGTFWFNAFTADGSKVINFNRGVFYNVPLVGGLVQIEPVNN</sequence>
<keyword evidence="3" id="KW-1185">Reference proteome</keyword>
<evidence type="ECO:0000313" key="2">
    <source>
        <dbReference type="EMBL" id="MDU8884998.1"/>
    </source>
</evidence>
<accession>A0ABU3U3M1</accession>
<dbReference type="RefSeq" id="WP_316660817.1">
    <property type="nucleotide sequence ID" value="NZ_JAWHTF010000001.1"/>
</dbReference>
<gene>
    <name evidence="2" type="ORF">RXV94_02415</name>
</gene>
<dbReference type="EMBL" id="JAWHTF010000001">
    <property type="protein sequence ID" value="MDU8884998.1"/>
    <property type="molecule type" value="Genomic_DNA"/>
</dbReference>
<organism evidence="2 3">
    <name type="scientific">Gilvirhabdus luticola</name>
    <dbReference type="NCBI Taxonomy" id="3079858"/>
    <lineage>
        <taxon>Bacteria</taxon>
        <taxon>Pseudomonadati</taxon>
        <taxon>Bacteroidota</taxon>
        <taxon>Flavobacteriia</taxon>
        <taxon>Flavobacteriales</taxon>
        <taxon>Flavobacteriaceae</taxon>
        <taxon>Gilvirhabdus</taxon>
    </lineage>
</organism>